<dbReference type="AlphaFoldDB" id="A0A8S9KNH0"/>
<dbReference type="Pfam" id="PF03098">
    <property type="entry name" value="An_peroxidase"/>
    <property type="match status" value="1"/>
</dbReference>
<dbReference type="PROSITE" id="PS50292">
    <property type="entry name" value="PEROXIDASE_3"/>
    <property type="match status" value="1"/>
</dbReference>
<sequence>MSSIIRKTFGNRDGSVIYGNDEAGMRRVRVFKDGKLRISGDGLLERDERGVPISGDIRNSWSGFSLLQALFVKEHNSVCEMLKERYPDFDDEKLYRTARLVTSAVIAKVHTIDWTIELLKTDTLTAGMRINWYGFLGKKVKDTIGARFGPILSGLVGLKKPKDHGVPYSLTEEFVSVYRMHCLLPDTLILRDMSPEKVDKANPKIEREVLMTELIGKEGGKKGSKIGFEQLLVSMGHQSCGALTLWNYPNWMRSLVAQDIDGEDRPDLIDMAALEIYRDRERGVPRYNEFRKNLLMSPISKWEDLTDDKEAIEALREVYGDDIEKLDLNVGLHAEKKIKGFAISETAFFIFLLVASRRLEADRFFTTNFNEKTYTKEGLQWVNTTETLKDVIDRHFPSLTNQWMRCTSAFSVWSSDPDPTKWLPLYLRSAP</sequence>
<dbReference type="InterPro" id="IPR019791">
    <property type="entry name" value="Haem_peroxidase_animal"/>
</dbReference>
<evidence type="ECO:0000313" key="6">
    <source>
        <dbReference type="EMBL" id="KAF2595411.1"/>
    </source>
</evidence>
<dbReference type="Gene3D" id="1.10.640.10">
    <property type="entry name" value="Haem peroxidase domain superfamily, animal type"/>
    <property type="match status" value="1"/>
</dbReference>
<comment type="caution">
    <text evidence="6">The sequence shown here is derived from an EMBL/GenBank/DDBJ whole genome shotgun (WGS) entry which is preliminary data.</text>
</comment>
<dbReference type="InterPro" id="IPR050783">
    <property type="entry name" value="Oxylipin_biosynth_metab"/>
</dbReference>
<dbReference type="GO" id="GO:0016702">
    <property type="term" value="F:oxidoreductase activity, acting on single donors with incorporation of molecular oxygen, incorporation of two atoms of oxygen"/>
    <property type="evidence" value="ECO:0007669"/>
    <property type="project" value="TreeGrafter"/>
</dbReference>
<dbReference type="GO" id="GO:0046872">
    <property type="term" value="F:metal ion binding"/>
    <property type="evidence" value="ECO:0007669"/>
    <property type="project" value="UniProtKB-KW"/>
</dbReference>
<evidence type="ECO:0000256" key="5">
    <source>
        <dbReference type="PIRSR" id="PIRSR619791-2"/>
    </source>
</evidence>
<dbReference type="PANTHER" id="PTHR11903">
    <property type="entry name" value="PROSTAGLANDIN G/H SYNTHASE"/>
    <property type="match status" value="1"/>
</dbReference>
<dbReference type="SUPFAM" id="SSF48113">
    <property type="entry name" value="Heme-dependent peroxidases"/>
    <property type="match status" value="1"/>
</dbReference>
<dbReference type="EMBL" id="QGKY02000164">
    <property type="protein sequence ID" value="KAF2595411.1"/>
    <property type="molecule type" value="Genomic_DNA"/>
</dbReference>
<evidence type="ECO:0000256" key="1">
    <source>
        <dbReference type="ARBA" id="ARBA00022723"/>
    </source>
</evidence>
<protein>
    <recommendedName>
        <fullName evidence="7">Alpha-dioxygenase 2</fullName>
    </recommendedName>
</protein>
<dbReference type="GO" id="GO:0004601">
    <property type="term" value="F:peroxidase activity"/>
    <property type="evidence" value="ECO:0007669"/>
    <property type="project" value="InterPro"/>
</dbReference>
<dbReference type="GO" id="GO:0006631">
    <property type="term" value="P:fatty acid metabolic process"/>
    <property type="evidence" value="ECO:0007669"/>
    <property type="project" value="UniProtKB-ARBA"/>
</dbReference>
<keyword evidence="3" id="KW-0560">Oxidoreductase</keyword>
<gene>
    <name evidence="6" type="ORF">F2Q70_00045374</name>
</gene>
<keyword evidence="4 5" id="KW-0408">Iron</keyword>
<evidence type="ECO:0000256" key="3">
    <source>
        <dbReference type="ARBA" id="ARBA00023002"/>
    </source>
</evidence>
<dbReference type="PANTHER" id="PTHR11903:SF30">
    <property type="entry name" value="GENOME ASSEMBLY, CHROMOSOME: A07"/>
    <property type="match status" value="1"/>
</dbReference>
<evidence type="ECO:0008006" key="7">
    <source>
        <dbReference type="Google" id="ProtNLM"/>
    </source>
</evidence>
<reference evidence="6" key="1">
    <citation type="submission" date="2019-12" db="EMBL/GenBank/DDBJ databases">
        <title>Genome sequencing and annotation of Brassica cretica.</title>
        <authorList>
            <person name="Studholme D.J."/>
            <person name="Sarris P.F."/>
        </authorList>
    </citation>
    <scope>NUCLEOTIDE SEQUENCE</scope>
    <source>
        <strain evidence="6">PFS-102/07</strain>
        <tissue evidence="6">Leaf</tissue>
    </source>
</reference>
<evidence type="ECO:0000256" key="4">
    <source>
        <dbReference type="ARBA" id="ARBA00023004"/>
    </source>
</evidence>
<dbReference type="GO" id="GO:0020037">
    <property type="term" value="F:heme binding"/>
    <property type="evidence" value="ECO:0007669"/>
    <property type="project" value="InterPro"/>
</dbReference>
<keyword evidence="1 5" id="KW-0479">Metal-binding</keyword>
<proteinExistence type="predicted"/>
<dbReference type="GO" id="GO:0006979">
    <property type="term" value="P:response to oxidative stress"/>
    <property type="evidence" value="ECO:0007669"/>
    <property type="project" value="InterPro"/>
</dbReference>
<organism evidence="6">
    <name type="scientific">Brassica cretica</name>
    <name type="common">Mustard</name>
    <dbReference type="NCBI Taxonomy" id="69181"/>
    <lineage>
        <taxon>Eukaryota</taxon>
        <taxon>Viridiplantae</taxon>
        <taxon>Streptophyta</taxon>
        <taxon>Embryophyta</taxon>
        <taxon>Tracheophyta</taxon>
        <taxon>Spermatophyta</taxon>
        <taxon>Magnoliopsida</taxon>
        <taxon>eudicotyledons</taxon>
        <taxon>Gunneridae</taxon>
        <taxon>Pentapetalae</taxon>
        <taxon>rosids</taxon>
        <taxon>malvids</taxon>
        <taxon>Brassicales</taxon>
        <taxon>Brassicaceae</taxon>
        <taxon>Brassiceae</taxon>
        <taxon>Brassica</taxon>
    </lineage>
</organism>
<evidence type="ECO:0000256" key="2">
    <source>
        <dbReference type="ARBA" id="ARBA00022964"/>
    </source>
</evidence>
<dbReference type="InterPro" id="IPR037120">
    <property type="entry name" value="Haem_peroxidase_sf_animal"/>
</dbReference>
<accession>A0A8S9KNH0</accession>
<keyword evidence="5" id="KW-0349">Heme</keyword>
<dbReference type="InterPro" id="IPR010255">
    <property type="entry name" value="Haem_peroxidase_sf"/>
</dbReference>
<name>A0A8S9KNH0_BRACR</name>
<feature type="binding site" description="axial binding residue" evidence="5">
    <location>
        <position position="181"/>
    </location>
    <ligand>
        <name>heme b</name>
        <dbReference type="ChEBI" id="CHEBI:60344"/>
    </ligand>
    <ligandPart>
        <name>Fe</name>
        <dbReference type="ChEBI" id="CHEBI:18248"/>
    </ligandPart>
</feature>
<keyword evidence="2" id="KW-0223">Dioxygenase</keyword>